<dbReference type="CDD" id="cd16387">
    <property type="entry name" value="ParB_N_Srx"/>
    <property type="match status" value="1"/>
</dbReference>
<dbReference type="AlphaFoldDB" id="A0A1U7CMC2"/>
<reference evidence="3" key="1">
    <citation type="submission" date="2016-12" db="EMBL/GenBank/DDBJ databases">
        <title>Comparative genomics of four Isosphaeraceae planctomycetes: a common pool of plasmids and glycoside hydrolase genes.</title>
        <authorList>
            <person name="Ivanova A."/>
        </authorList>
    </citation>
    <scope>NUCLEOTIDE SEQUENCE [LARGE SCALE GENOMIC DNA]</scope>
    <source>
        <strain evidence="3">PX4</strain>
    </source>
</reference>
<dbReference type="Proteomes" id="UP000186309">
    <property type="component" value="Chromosome"/>
</dbReference>
<gene>
    <name evidence="2" type="primary">novG</name>
    <name evidence="2" type="ORF">BSF38_01520</name>
</gene>
<accession>A0A1U7CMC2</accession>
<dbReference type="EMBL" id="CP019082">
    <property type="protein sequence ID" value="APW60058.1"/>
    <property type="molecule type" value="Genomic_DNA"/>
</dbReference>
<feature type="region of interest" description="Disordered" evidence="1">
    <location>
        <begin position="144"/>
        <end position="207"/>
    </location>
</feature>
<dbReference type="InterPro" id="IPR036086">
    <property type="entry name" value="ParB/Sulfiredoxin_sf"/>
</dbReference>
<sequence length="295" mass="32615">MDIRNVALDDLVLDPNLNLRDRLDDFTVERYAEAWDRLPPITVYSVDERWLIADGFHRHAAAVMLGKRTIPVEIRAGSFNEALDYVSSVNLFHGLPLTRTERRRAVEVKLKLHHDWSDRRTAEELGVSRELVAKIRKQLIEGAQIPNNPGRVGSDGKLYTTAGLPRDPNEHAPSDKRELDGSEQGRRSMSGAATATAPWDDDAPAARTKNPIADEVHFAGGVDPRIIASQGPIDVAAPSIEELLDVMSKQIMEVVAWTQADGFVDSYRAASSNARGVFHAAVIKLAARADQMRRG</sequence>
<keyword evidence="3" id="KW-1185">Reference proteome</keyword>
<dbReference type="RefSeq" id="WP_076350668.1">
    <property type="nucleotide sequence ID" value="NZ_CP019082.1"/>
</dbReference>
<feature type="compositionally biased region" description="Basic and acidic residues" evidence="1">
    <location>
        <begin position="167"/>
        <end position="186"/>
    </location>
</feature>
<name>A0A1U7CMC2_9BACT</name>
<evidence type="ECO:0000313" key="3">
    <source>
        <dbReference type="Proteomes" id="UP000186309"/>
    </source>
</evidence>
<dbReference type="OrthoDB" id="255855at2"/>
<organism evidence="2 3">
    <name type="scientific">Paludisphaera borealis</name>
    <dbReference type="NCBI Taxonomy" id="1387353"/>
    <lineage>
        <taxon>Bacteria</taxon>
        <taxon>Pseudomonadati</taxon>
        <taxon>Planctomycetota</taxon>
        <taxon>Planctomycetia</taxon>
        <taxon>Isosphaerales</taxon>
        <taxon>Isosphaeraceae</taxon>
        <taxon>Paludisphaera</taxon>
    </lineage>
</organism>
<dbReference type="STRING" id="1387353.BSF38_01520"/>
<dbReference type="SUPFAM" id="SSF110849">
    <property type="entry name" value="ParB/Sulfiredoxin"/>
    <property type="match status" value="1"/>
</dbReference>
<evidence type="ECO:0000313" key="2">
    <source>
        <dbReference type="EMBL" id="APW60058.1"/>
    </source>
</evidence>
<evidence type="ECO:0000256" key="1">
    <source>
        <dbReference type="SAM" id="MobiDB-lite"/>
    </source>
</evidence>
<proteinExistence type="predicted"/>
<dbReference type="KEGG" id="pbor:BSF38_01520"/>
<protein>
    <submittedName>
        <fullName evidence="2">Transcriptional regulator NovG</fullName>
    </submittedName>
</protein>
<dbReference type="Gene3D" id="3.90.1530.10">
    <property type="entry name" value="Conserved hypothetical protein from pyrococcus furiosus pfu- 392566-001, ParB domain"/>
    <property type="match status" value="1"/>
</dbReference>